<dbReference type="PANTHER" id="PTHR30290:SF38">
    <property type="entry name" value="D,D-DIPEPTIDE-BINDING PERIPLASMIC PROTEIN DDPA-RELATED"/>
    <property type="match status" value="1"/>
</dbReference>
<protein>
    <submittedName>
        <fullName evidence="6">ABC transporter substrate-binding protein</fullName>
    </submittedName>
</protein>
<dbReference type="AlphaFoldDB" id="A0A6B9FS00"/>
<evidence type="ECO:0000313" key="7">
    <source>
        <dbReference type="Proteomes" id="UP000012488"/>
    </source>
</evidence>
<dbReference type="Proteomes" id="UP000012488">
    <property type="component" value="Chromosome"/>
</dbReference>
<dbReference type="InterPro" id="IPR030678">
    <property type="entry name" value="Peptide/Ni-bd"/>
</dbReference>
<comment type="similarity">
    <text evidence="2">Belongs to the bacterial solute-binding protein 5 family.</text>
</comment>
<dbReference type="OrthoDB" id="9803988at2"/>
<dbReference type="RefSeq" id="WP_010687332.1">
    <property type="nucleotide sequence ID" value="NZ_CP043538.1"/>
</dbReference>
<dbReference type="SUPFAM" id="SSF53850">
    <property type="entry name" value="Periplasmic binding protein-like II"/>
    <property type="match status" value="1"/>
</dbReference>
<sequence>MSPAAAYRAGLLALAAGLLPGPLLGPAPAAARTFVFCSEGSPESLDPARATTTTTMNAAWQVYNTLVEFAPGTTTIRPGLAESWTVSEDGRTYVFALRDGVRFHANARFTPTRPLNAEDVVFSFSRQRRSGSDGAAQGFTYFHDLGLADLIEAIDAPDPRHVRFRLREADTTFLANIAQAFGAILSAEYAAALAAADASDDLARAPVGTGPFVFEGYRPDQVLRYRAFPDYWRRAADDGEPGERPDGLVFAITPNAAVRLTKLRAGECHAMAFPATGDLDAIRAEPGLTLLALAELNVAYLALNTTRAPFDDVRVRRAVNLAIDRQAIVAGVYGDAGLLAQGPLPPGIWAHDPNLPDTPFDRAEALRLLTEAGLAGGFDVDLWYPPVSRPYNPNGKRVADMIQADLAQVGIRARLVTRPWNAYRAALYGGEPSLMLYGWTSDNGDPDNFLNVLLGCKAAQTGGANLARWCDPAYDRLVEAARRTGDRDTRQALYRQAQAIVRQAMPWVPLAHTKVHLAIRSDVRGLTMDPLGRHLFETVRFQGPR</sequence>
<dbReference type="GO" id="GO:0042938">
    <property type="term" value="P:dipeptide transport"/>
    <property type="evidence" value="ECO:0007669"/>
    <property type="project" value="TreeGrafter"/>
</dbReference>
<dbReference type="GO" id="GO:1904680">
    <property type="term" value="F:peptide transmembrane transporter activity"/>
    <property type="evidence" value="ECO:0007669"/>
    <property type="project" value="TreeGrafter"/>
</dbReference>
<evidence type="ECO:0000256" key="4">
    <source>
        <dbReference type="SAM" id="SignalP"/>
    </source>
</evidence>
<dbReference type="PANTHER" id="PTHR30290">
    <property type="entry name" value="PERIPLASMIC BINDING COMPONENT OF ABC TRANSPORTER"/>
    <property type="match status" value="1"/>
</dbReference>
<dbReference type="Gene3D" id="3.90.76.10">
    <property type="entry name" value="Dipeptide-binding Protein, Domain 1"/>
    <property type="match status" value="1"/>
</dbReference>
<name>A0A6B9FS00_9HYPH</name>
<feature type="chain" id="PRO_5025570688" evidence="4">
    <location>
        <begin position="30"/>
        <end position="545"/>
    </location>
</feature>
<evidence type="ECO:0000256" key="2">
    <source>
        <dbReference type="ARBA" id="ARBA00005695"/>
    </source>
</evidence>
<dbReference type="CDD" id="cd08493">
    <property type="entry name" value="PBP2_DppA_like"/>
    <property type="match status" value="1"/>
</dbReference>
<evidence type="ECO:0000256" key="1">
    <source>
        <dbReference type="ARBA" id="ARBA00004418"/>
    </source>
</evidence>
<evidence type="ECO:0000259" key="5">
    <source>
        <dbReference type="Pfam" id="PF00496"/>
    </source>
</evidence>
<accession>A0A6B9FS00</accession>
<keyword evidence="3 4" id="KW-0732">Signal</keyword>
<evidence type="ECO:0000256" key="3">
    <source>
        <dbReference type="ARBA" id="ARBA00022729"/>
    </source>
</evidence>
<dbReference type="Pfam" id="PF00496">
    <property type="entry name" value="SBP_bac_5"/>
    <property type="match status" value="1"/>
</dbReference>
<dbReference type="GO" id="GO:0043190">
    <property type="term" value="C:ATP-binding cassette (ABC) transporter complex"/>
    <property type="evidence" value="ECO:0007669"/>
    <property type="project" value="InterPro"/>
</dbReference>
<comment type="subcellular location">
    <subcellularLocation>
        <location evidence="1">Periplasm</location>
    </subcellularLocation>
</comment>
<dbReference type="Gene3D" id="3.40.190.10">
    <property type="entry name" value="Periplasmic binding protein-like II"/>
    <property type="match status" value="1"/>
</dbReference>
<dbReference type="GO" id="GO:0030288">
    <property type="term" value="C:outer membrane-bounded periplasmic space"/>
    <property type="evidence" value="ECO:0007669"/>
    <property type="project" value="TreeGrafter"/>
</dbReference>
<dbReference type="Gene3D" id="3.10.105.10">
    <property type="entry name" value="Dipeptide-binding Protein, Domain 3"/>
    <property type="match status" value="1"/>
</dbReference>
<feature type="signal peptide" evidence="4">
    <location>
        <begin position="1"/>
        <end position="29"/>
    </location>
</feature>
<organism evidence="6 7">
    <name type="scientific">Methylobacterium mesophilicum SR1.6/6</name>
    <dbReference type="NCBI Taxonomy" id="908290"/>
    <lineage>
        <taxon>Bacteria</taxon>
        <taxon>Pseudomonadati</taxon>
        <taxon>Pseudomonadota</taxon>
        <taxon>Alphaproteobacteria</taxon>
        <taxon>Hyphomicrobiales</taxon>
        <taxon>Methylobacteriaceae</taxon>
        <taxon>Methylobacterium</taxon>
    </lineage>
</organism>
<gene>
    <name evidence="6" type="ORF">MMSR116_19140</name>
</gene>
<proteinExistence type="inferred from homology"/>
<evidence type="ECO:0000313" key="6">
    <source>
        <dbReference type="EMBL" id="QGY03774.1"/>
    </source>
</evidence>
<reference evidence="6 7" key="1">
    <citation type="journal article" date="2012" name="Genet. Mol. Biol.">
        <title>Analysis of 16S rRNA and mxaF genes revealing insights into Methylobacterium niche-specific plant association.</title>
        <authorList>
            <person name="Dourado M.N."/>
            <person name="Andreote F.D."/>
            <person name="Dini-Andreote F."/>
            <person name="Conti R."/>
            <person name="Araujo J.M."/>
            <person name="Araujo W.L."/>
        </authorList>
    </citation>
    <scope>NUCLEOTIDE SEQUENCE [LARGE SCALE GENOMIC DNA]</scope>
    <source>
        <strain evidence="6 7">SR1.6/6</strain>
    </source>
</reference>
<dbReference type="InterPro" id="IPR000914">
    <property type="entry name" value="SBP_5_dom"/>
</dbReference>
<dbReference type="EMBL" id="CP043538">
    <property type="protein sequence ID" value="QGY03774.1"/>
    <property type="molecule type" value="Genomic_DNA"/>
</dbReference>
<dbReference type="KEGG" id="mmes:MMSR116_19140"/>
<dbReference type="InterPro" id="IPR039424">
    <property type="entry name" value="SBP_5"/>
</dbReference>
<reference evidence="6 7" key="2">
    <citation type="journal article" date="2013" name="Genome Announc.">
        <title>Draft Genome Sequence of Methylobacterium mesophilicum Strain SR1.6/6, Isolated from Citrus sinensis.</title>
        <authorList>
            <person name="Marinho Almeida D."/>
            <person name="Dini-Andreote F."/>
            <person name="Camargo Neves A.A."/>
            <person name="Juca Ramos R.T."/>
            <person name="Andreote F.D."/>
            <person name="Carneiro A.R."/>
            <person name="Oliveira de Souza Lima A."/>
            <person name="Caracciolo Gomes de Sa P.H."/>
            <person name="Ribeiro Barbosa M.S."/>
            <person name="Araujo W.L."/>
            <person name="Silva A."/>
        </authorList>
    </citation>
    <scope>NUCLEOTIDE SEQUENCE [LARGE SCALE GENOMIC DNA]</scope>
    <source>
        <strain evidence="6 7">SR1.6/6</strain>
    </source>
</reference>
<feature type="domain" description="Solute-binding protein family 5" evidence="5">
    <location>
        <begin position="76"/>
        <end position="458"/>
    </location>
</feature>
<dbReference type="PIRSF" id="PIRSF002741">
    <property type="entry name" value="MppA"/>
    <property type="match status" value="1"/>
</dbReference>